<dbReference type="InterPro" id="IPR018081">
    <property type="entry name" value="Anaphylatoxin_comp_syst"/>
</dbReference>
<keyword evidence="6" id="KW-1185">Reference proteome</keyword>
<name>A0A8C8AM55_9STRI</name>
<dbReference type="GO" id="GO:0006954">
    <property type="term" value="P:inflammatory response"/>
    <property type="evidence" value="ECO:0007669"/>
    <property type="project" value="InterPro"/>
</dbReference>
<dbReference type="Pfam" id="PF01821">
    <property type="entry name" value="ANATO"/>
    <property type="match status" value="1"/>
</dbReference>
<evidence type="ECO:0000313" key="6">
    <source>
        <dbReference type="Proteomes" id="UP000694552"/>
    </source>
</evidence>
<proteinExistence type="predicted"/>
<keyword evidence="3" id="KW-1015">Disulfide bond</keyword>
<dbReference type="Gene3D" id="1.20.91.20">
    <property type="entry name" value="Anaphylotoxins (complement system)"/>
    <property type="match status" value="1"/>
</dbReference>
<evidence type="ECO:0000256" key="1">
    <source>
        <dbReference type="ARBA" id="ARBA00004613"/>
    </source>
</evidence>
<dbReference type="InterPro" id="IPR000020">
    <property type="entry name" value="Anaphylatoxin/fibulin"/>
</dbReference>
<comment type="subcellular location">
    <subcellularLocation>
        <location evidence="1">Secreted</location>
    </subcellularLocation>
</comment>
<evidence type="ECO:0000259" key="4">
    <source>
        <dbReference type="PROSITE" id="PS01178"/>
    </source>
</evidence>
<evidence type="ECO:0000256" key="3">
    <source>
        <dbReference type="ARBA" id="ARBA00023157"/>
    </source>
</evidence>
<evidence type="ECO:0000313" key="5">
    <source>
        <dbReference type="Ensembl" id="ENSOSUP00000008466.1"/>
    </source>
</evidence>
<feature type="domain" description="Anaphylatoxin-like" evidence="4">
    <location>
        <begin position="24"/>
        <end position="59"/>
    </location>
</feature>
<dbReference type="SUPFAM" id="SSF47686">
    <property type="entry name" value="Anaphylotoxins (complement system)"/>
    <property type="match status" value="1"/>
</dbReference>
<dbReference type="SMART" id="SM00104">
    <property type="entry name" value="ANATO"/>
    <property type="match status" value="1"/>
</dbReference>
<organism evidence="5 6">
    <name type="scientific">Otus sunia</name>
    <name type="common">Oriental scops-owl</name>
    <dbReference type="NCBI Taxonomy" id="257818"/>
    <lineage>
        <taxon>Eukaryota</taxon>
        <taxon>Metazoa</taxon>
        <taxon>Chordata</taxon>
        <taxon>Craniata</taxon>
        <taxon>Vertebrata</taxon>
        <taxon>Euteleostomi</taxon>
        <taxon>Archelosauria</taxon>
        <taxon>Archosauria</taxon>
        <taxon>Dinosauria</taxon>
        <taxon>Saurischia</taxon>
        <taxon>Theropoda</taxon>
        <taxon>Coelurosauria</taxon>
        <taxon>Aves</taxon>
        <taxon>Neognathae</taxon>
        <taxon>Neoaves</taxon>
        <taxon>Telluraves</taxon>
        <taxon>Strigiformes</taxon>
        <taxon>Strigidae</taxon>
        <taxon>Otus</taxon>
    </lineage>
</organism>
<reference evidence="5" key="1">
    <citation type="submission" date="2025-08" db="UniProtKB">
        <authorList>
            <consortium name="Ensembl"/>
        </authorList>
    </citation>
    <scope>IDENTIFICATION</scope>
</reference>
<reference evidence="5" key="2">
    <citation type="submission" date="2025-09" db="UniProtKB">
        <authorList>
            <consortium name="Ensembl"/>
        </authorList>
    </citation>
    <scope>IDENTIFICATION</scope>
</reference>
<protein>
    <recommendedName>
        <fullName evidence="4">Anaphylatoxin-like domain-containing protein</fullName>
    </recommendedName>
</protein>
<dbReference type="CDD" id="cd00017">
    <property type="entry name" value="ANATO"/>
    <property type="match status" value="1"/>
</dbReference>
<dbReference type="InterPro" id="IPR001840">
    <property type="entry name" value="Anaphylatoxn_comp_syst_dom"/>
</dbReference>
<keyword evidence="2" id="KW-0964">Secreted</keyword>
<dbReference type="PROSITE" id="PS01178">
    <property type="entry name" value="ANAPHYLATOXIN_2"/>
    <property type="match status" value="1"/>
</dbReference>
<dbReference type="Ensembl" id="ENSOSUT00000008773.1">
    <property type="protein sequence ID" value="ENSOSUP00000008466.1"/>
    <property type="gene ID" value="ENSOSUG00000006233.1"/>
</dbReference>
<dbReference type="AlphaFoldDB" id="A0A8C8AM55"/>
<dbReference type="PROSITE" id="PS01177">
    <property type="entry name" value="ANAPHYLATOXIN_1"/>
    <property type="match status" value="1"/>
</dbReference>
<sequence>NLKRKLRIENLGSSKYQNTDLQKCCEDGMKLNPMRFSCAQRLTRVTVSPECRNAFQDCCEKATALRKEAKQRIRVGLARRKEQWHAIVYRKILFI</sequence>
<accession>A0A8C8AM55</accession>
<dbReference type="Proteomes" id="UP000694552">
    <property type="component" value="Unplaced"/>
</dbReference>
<dbReference type="GO" id="GO:0005576">
    <property type="term" value="C:extracellular region"/>
    <property type="evidence" value="ECO:0007669"/>
    <property type="project" value="UniProtKB-SubCell"/>
</dbReference>
<evidence type="ECO:0000256" key="2">
    <source>
        <dbReference type="ARBA" id="ARBA00022525"/>
    </source>
</evidence>
<dbReference type="GO" id="GO:0006956">
    <property type="term" value="P:complement activation"/>
    <property type="evidence" value="ECO:0007669"/>
    <property type="project" value="InterPro"/>
</dbReference>
<dbReference type="PRINTS" id="PR00004">
    <property type="entry name" value="ANAPHYLATOXN"/>
</dbReference>